<sequence>MKQYSNKVIIDSLHLPMLTCFEDIVREVRLSGKLVYWVTKKDAEGKYKTFYIDKKDGTKREINAPSLSVKIFQKWILENILYRISASQYSYGFERGRRKGSPLVHCAEMHKNSLYVLKMDLKNFYPSIKQERVFFEFRNKGYNDEVSSLLTNACVRDDKLPQGAVTSAYLANLICRKLDARIAGYCNKRNIVYTRYADDLTFSCDDRDLLKRIFGTIKKIVENEGFLLNENKTIFMTPKGHKKVLGVTINDNLIKAPKELKRIIRAVLHYEVSTGDYSMNDKVRGYIAYIDSIENNYKNKCISYLIKLSQSTLSLFPDIVEAYNNNKIFKELPDMEEKNPIDFVDLEDVNDFSDMIYWEHEEYLISHGINK</sequence>
<dbReference type="GO" id="GO:0003723">
    <property type="term" value="F:RNA binding"/>
    <property type="evidence" value="ECO:0007669"/>
    <property type="project" value="InterPro"/>
</dbReference>
<keyword evidence="3" id="KW-0548">Nucleotidyltransferase</keyword>
<dbReference type="AlphaFoldDB" id="A0A3A9AQZ8"/>
<dbReference type="RefSeq" id="WP_120471817.1">
    <property type="nucleotide sequence ID" value="NZ_RAYQ01000024.1"/>
</dbReference>
<dbReference type="InterPro" id="IPR000477">
    <property type="entry name" value="RT_dom"/>
</dbReference>
<reference evidence="11 12" key="1">
    <citation type="submission" date="2018-09" db="EMBL/GenBank/DDBJ databases">
        <title>Murine metabolic-syndrome-specific gut microbial biobank.</title>
        <authorList>
            <person name="Liu C."/>
        </authorList>
    </citation>
    <scope>NUCLEOTIDE SEQUENCE [LARGE SCALE GENOMIC DNA]</scope>
    <source>
        <strain evidence="11 12">0.1xD8-82</strain>
    </source>
</reference>
<dbReference type="EMBL" id="RAYQ01000024">
    <property type="protein sequence ID" value="RKI88765.1"/>
    <property type="molecule type" value="Genomic_DNA"/>
</dbReference>
<evidence type="ECO:0000256" key="8">
    <source>
        <dbReference type="ARBA" id="ARBA00034120"/>
    </source>
</evidence>
<keyword evidence="4" id="KW-0479">Metal-binding</keyword>
<dbReference type="GO" id="GO:0051607">
    <property type="term" value="P:defense response to virus"/>
    <property type="evidence" value="ECO:0007669"/>
    <property type="project" value="UniProtKB-KW"/>
</dbReference>
<keyword evidence="5" id="KW-0460">Magnesium</keyword>
<accession>A0A3A9AQZ8</accession>
<dbReference type="InterPro" id="IPR043502">
    <property type="entry name" value="DNA/RNA_pol_sf"/>
</dbReference>
<dbReference type="NCBIfam" id="NF038233">
    <property type="entry name" value="retron_St85_RT"/>
    <property type="match status" value="1"/>
</dbReference>
<feature type="domain" description="Reverse transcriptase" evidence="10">
    <location>
        <begin position="33"/>
        <end position="249"/>
    </location>
</feature>
<organism evidence="11 12">
    <name type="scientific">Parablautia intestinalis</name>
    <dbReference type="NCBI Taxonomy" id="2320100"/>
    <lineage>
        <taxon>Bacteria</taxon>
        <taxon>Bacillati</taxon>
        <taxon>Bacillota</taxon>
        <taxon>Clostridia</taxon>
        <taxon>Lachnospirales</taxon>
        <taxon>Lachnospiraceae</taxon>
        <taxon>Parablautia</taxon>
    </lineage>
</organism>
<dbReference type="PRINTS" id="PR00866">
    <property type="entry name" value="RNADNAPOLMS"/>
</dbReference>
<proteinExistence type="inferred from homology"/>
<dbReference type="GO" id="GO:0046872">
    <property type="term" value="F:metal ion binding"/>
    <property type="evidence" value="ECO:0007669"/>
    <property type="project" value="UniProtKB-KW"/>
</dbReference>
<dbReference type="PANTHER" id="PTHR34047:SF7">
    <property type="entry name" value="RNA-DIRECTED DNA POLYMERASE"/>
    <property type="match status" value="1"/>
</dbReference>
<keyword evidence="12" id="KW-1185">Reference proteome</keyword>
<evidence type="ECO:0000256" key="5">
    <source>
        <dbReference type="ARBA" id="ARBA00022842"/>
    </source>
</evidence>
<dbReference type="PANTHER" id="PTHR34047">
    <property type="entry name" value="NUCLEAR INTRON MATURASE 1, MITOCHONDRIAL-RELATED"/>
    <property type="match status" value="1"/>
</dbReference>
<evidence type="ECO:0000256" key="1">
    <source>
        <dbReference type="ARBA" id="ARBA00012493"/>
    </source>
</evidence>
<dbReference type="GO" id="GO:0003964">
    <property type="term" value="F:RNA-directed DNA polymerase activity"/>
    <property type="evidence" value="ECO:0007669"/>
    <property type="project" value="UniProtKB-KW"/>
</dbReference>
<evidence type="ECO:0000256" key="6">
    <source>
        <dbReference type="ARBA" id="ARBA00022918"/>
    </source>
</evidence>
<evidence type="ECO:0000259" key="10">
    <source>
        <dbReference type="PROSITE" id="PS50878"/>
    </source>
</evidence>
<comment type="caution">
    <text evidence="11">The sequence shown here is derived from an EMBL/GenBank/DDBJ whole genome shotgun (WGS) entry which is preliminary data.</text>
</comment>
<dbReference type="InterPro" id="IPR051083">
    <property type="entry name" value="GrpII_Intron_Splice-Mob/Def"/>
</dbReference>
<name>A0A3A9AQZ8_9FIRM</name>
<protein>
    <recommendedName>
        <fullName evidence="1">RNA-directed DNA polymerase</fullName>
        <ecNumber evidence="1">2.7.7.49</ecNumber>
    </recommendedName>
</protein>
<evidence type="ECO:0000256" key="3">
    <source>
        <dbReference type="ARBA" id="ARBA00022695"/>
    </source>
</evidence>
<dbReference type="InterPro" id="IPR000123">
    <property type="entry name" value="Reverse_transcriptase_msDNA"/>
</dbReference>
<keyword evidence="7" id="KW-0051">Antiviral defense</keyword>
<dbReference type="PROSITE" id="PS50878">
    <property type="entry name" value="RT_POL"/>
    <property type="match status" value="1"/>
</dbReference>
<dbReference type="OrthoDB" id="9788687at2"/>
<evidence type="ECO:0000256" key="7">
    <source>
        <dbReference type="ARBA" id="ARBA00023118"/>
    </source>
</evidence>
<evidence type="ECO:0000313" key="12">
    <source>
        <dbReference type="Proteomes" id="UP000280696"/>
    </source>
</evidence>
<gene>
    <name evidence="11" type="ORF">D7V94_18640</name>
</gene>
<evidence type="ECO:0000256" key="9">
    <source>
        <dbReference type="ARBA" id="ARBA00048173"/>
    </source>
</evidence>
<evidence type="ECO:0000256" key="4">
    <source>
        <dbReference type="ARBA" id="ARBA00022723"/>
    </source>
</evidence>
<evidence type="ECO:0000313" key="11">
    <source>
        <dbReference type="EMBL" id="RKI88765.1"/>
    </source>
</evidence>
<evidence type="ECO:0000256" key="2">
    <source>
        <dbReference type="ARBA" id="ARBA00022679"/>
    </source>
</evidence>
<comment type="catalytic activity">
    <reaction evidence="9">
        <text>DNA(n) + a 2'-deoxyribonucleoside 5'-triphosphate = DNA(n+1) + diphosphate</text>
        <dbReference type="Rhea" id="RHEA:22508"/>
        <dbReference type="Rhea" id="RHEA-COMP:17339"/>
        <dbReference type="Rhea" id="RHEA-COMP:17340"/>
        <dbReference type="ChEBI" id="CHEBI:33019"/>
        <dbReference type="ChEBI" id="CHEBI:61560"/>
        <dbReference type="ChEBI" id="CHEBI:173112"/>
        <dbReference type="EC" id="2.7.7.49"/>
    </reaction>
</comment>
<comment type="similarity">
    <text evidence="8">Belongs to the bacterial reverse transcriptase family.</text>
</comment>
<dbReference type="EC" id="2.7.7.49" evidence="1"/>
<dbReference type="SUPFAM" id="SSF56672">
    <property type="entry name" value="DNA/RNA polymerases"/>
    <property type="match status" value="1"/>
</dbReference>
<keyword evidence="6 11" id="KW-0695">RNA-directed DNA polymerase</keyword>
<dbReference type="Pfam" id="PF00078">
    <property type="entry name" value="RVT_1"/>
    <property type="match status" value="1"/>
</dbReference>
<dbReference type="CDD" id="cd03487">
    <property type="entry name" value="RT_Bac_retron_II"/>
    <property type="match status" value="1"/>
</dbReference>
<keyword evidence="2" id="KW-0808">Transferase</keyword>
<dbReference type="Proteomes" id="UP000280696">
    <property type="component" value="Unassembled WGS sequence"/>
</dbReference>